<reference evidence="2 3" key="1">
    <citation type="journal article" date="2024" name="G3 (Bethesda)">
        <title>Genome assembly of Hibiscus sabdariffa L. provides insights into metabolisms of medicinal natural products.</title>
        <authorList>
            <person name="Kim T."/>
        </authorList>
    </citation>
    <scope>NUCLEOTIDE SEQUENCE [LARGE SCALE GENOMIC DNA]</scope>
    <source>
        <strain evidence="2">TK-2024</strain>
        <tissue evidence="2">Old leaves</tissue>
    </source>
</reference>
<organism evidence="2 3">
    <name type="scientific">Hibiscus sabdariffa</name>
    <name type="common">roselle</name>
    <dbReference type="NCBI Taxonomy" id="183260"/>
    <lineage>
        <taxon>Eukaryota</taxon>
        <taxon>Viridiplantae</taxon>
        <taxon>Streptophyta</taxon>
        <taxon>Embryophyta</taxon>
        <taxon>Tracheophyta</taxon>
        <taxon>Spermatophyta</taxon>
        <taxon>Magnoliopsida</taxon>
        <taxon>eudicotyledons</taxon>
        <taxon>Gunneridae</taxon>
        <taxon>Pentapetalae</taxon>
        <taxon>rosids</taxon>
        <taxon>malvids</taxon>
        <taxon>Malvales</taxon>
        <taxon>Malvaceae</taxon>
        <taxon>Malvoideae</taxon>
        <taxon>Hibiscus</taxon>
    </lineage>
</organism>
<protein>
    <submittedName>
        <fullName evidence="2">Uncharacterized protein</fullName>
    </submittedName>
</protein>
<dbReference type="EMBL" id="JBBPBN010000019">
    <property type="protein sequence ID" value="KAK9017738.1"/>
    <property type="molecule type" value="Genomic_DNA"/>
</dbReference>
<keyword evidence="3" id="KW-1185">Reference proteome</keyword>
<gene>
    <name evidence="2" type="ORF">V6N11_000742</name>
</gene>
<feature type="compositionally biased region" description="Polar residues" evidence="1">
    <location>
        <begin position="1"/>
        <end position="10"/>
    </location>
</feature>
<sequence length="70" mass="7904">MSKSRNNLSQLHPKKDDSNKTVINGGVGWLIFHQAATGLVKQMIHGDEPPWCVTVTTVILRRRQQIRIIA</sequence>
<name>A0ABR2RY53_9ROSI</name>
<comment type="caution">
    <text evidence="2">The sequence shown here is derived from an EMBL/GenBank/DDBJ whole genome shotgun (WGS) entry which is preliminary data.</text>
</comment>
<dbReference type="Proteomes" id="UP001396334">
    <property type="component" value="Unassembled WGS sequence"/>
</dbReference>
<evidence type="ECO:0000313" key="3">
    <source>
        <dbReference type="Proteomes" id="UP001396334"/>
    </source>
</evidence>
<evidence type="ECO:0000256" key="1">
    <source>
        <dbReference type="SAM" id="MobiDB-lite"/>
    </source>
</evidence>
<proteinExistence type="predicted"/>
<feature type="region of interest" description="Disordered" evidence="1">
    <location>
        <begin position="1"/>
        <end position="21"/>
    </location>
</feature>
<accession>A0ABR2RY53</accession>
<evidence type="ECO:0000313" key="2">
    <source>
        <dbReference type="EMBL" id="KAK9017738.1"/>
    </source>
</evidence>